<feature type="compositionally biased region" description="Basic and acidic residues" evidence="1">
    <location>
        <begin position="12"/>
        <end position="21"/>
    </location>
</feature>
<accession>A0A0A9HIV2</accession>
<feature type="region of interest" description="Disordered" evidence="1">
    <location>
        <begin position="53"/>
        <end position="91"/>
    </location>
</feature>
<name>A0A0A9HIV2_ARUDO</name>
<dbReference type="AlphaFoldDB" id="A0A0A9HIV2"/>
<sequence length="91" mass="9676">MYTPSSSATSGEARRLSRREPVNPCEKTTLYRALSLGTPDSSYARCRLSLRRTRRAVTGGPPGVPHTRGAGGCTTARQSHSPSCPTMPIGS</sequence>
<organism evidence="2">
    <name type="scientific">Arundo donax</name>
    <name type="common">Giant reed</name>
    <name type="synonym">Donax arundinaceus</name>
    <dbReference type="NCBI Taxonomy" id="35708"/>
    <lineage>
        <taxon>Eukaryota</taxon>
        <taxon>Viridiplantae</taxon>
        <taxon>Streptophyta</taxon>
        <taxon>Embryophyta</taxon>
        <taxon>Tracheophyta</taxon>
        <taxon>Spermatophyta</taxon>
        <taxon>Magnoliopsida</taxon>
        <taxon>Liliopsida</taxon>
        <taxon>Poales</taxon>
        <taxon>Poaceae</taxon>
        <taxon>PACMAD clade</taxon>
        <taxon>Arundinoideae</taxon>
        <taxon>Arundineae</taxon>
        <taxon>Arundo</taxon>
    </lineage>
</organism>
<feature type="region of interest" description="Disordered" evidence="1">
    <location>
        <begin position="1"/>
        <end position="25"/>
    </location>
</feature>
<reference evidence="2" key="2">
    <citation type="journal article" date="2015" name="Data Brief">
        <title>Shoot transcriptome of the giant reed, Arundo donax.</title>
        <authorList>
            <person name="Barrero R.A."/>
            <person name="Guerrero F.D."/>
            <person name="Moolhuijzen P."/>
            <person name="Goolsby J.A."/>
            <person name="Tidwell J."/>
            <person name="Bellgard S.E."/>
            <person name="Bellgard M.I."/>
        </authorList>
    </citation>
    <scope>NUCLEOTIDE SEQUENCE</scope>
    <source>
        <tissue evidence="2">Shoot tissue taken approximately 20 cm above the soil surface</tissue>
    </source>
</reference>
<dbReference type="EMBL" id="GBRH01161244">
    <property type="protein sequence ID" value="JAE36652.1"/>
    <property type="molecule type" value="Transcribed_RNA"/>
</dbReference>
<feature type="compositionally biased region" description="Polar residues" evidence="1">
    <location>
        <begin position="1"/>
        <end position="10"/>
    </location>
</feature>
<evidence type="ECO:0000313" key="2">
    <source>
        <dbReference type="EMBL" id="JAE36652.1"/>
    </source>
</evidence>
<evidence type="ECO:0000256" key="1">
    <source>
        <dbReference type="SAM" id="MobiDB-lite"/>
    </source>
</evidence>
<reference evidence="2" key="1">
    <citation type="submission" date="2014-09" db="EMBL/GenBank/DDBJ databases">
        <authorList>
            <person name="Magalhaes I.L.F."/>
            <person name="Oliveira U."/>
            <person name="Santos F.R."/>
            <person name="Vidigal T.H.D.A."/>
            <person name="Brescovit A.D."/>
            <person name="Santos A.J."/>
        </authorList>
    </citation>
    <scope>NUCLEOTIDE SEQUENCE</scope>
    <source>
        <tissue evidence="2">Shoot tissue taken approximately 20 cm above the soil surface</tissue>
    </source>
</reference>
<feature type="compositionally biased region" description="Polar residues" evidence="1">
    <location>
        <begin position="75"/>
        <end position="84"/>
    </location>
</feature>
<proteinExistence type="predicted"/>
<protein>
    <submittedName>
        <fullName evidence="2">Uncharacterized protein</fullName>
    </submittedName>
</protein>